<keyword evidence="1" id="KW-0472">Membrane</keyword>
<reference evidence="2" key="2">
    <citation type="submission" date="2021-08" db="EMBL/GenBank/DDBJ databases">
        <authorList>
            <person name="Tani A."/>
            <person name="Ola A."/>
            <person name="Ogura Y."/>
            <person name="Katsura K."/>
            <person name="Hayashi T."/>
        </authorList>
    </citation>
    <scope>NUCLEOTIDE SEQUENCE</scope>
    <source>
        <strain evidence="2">NBRC 15689</strain>
    </source>
</reference>
<feature type="transmembrane region" description="Helical" evidence="1">
    <location>
        <begin position="63"/>
        <end position="82"/>
    </location>
</feature>
<feature type="transmembrane region" description="Helical" evidence="1">
    <location>
        <begin position="189"/>
        <end position="208"/>
    </location>
</feature>
<feature type="transmembrane region" description="Helical" evidence="1">
    <location>
        <begin position="153"/>
        <end position="177"/>
    </location>
</feature>
<gene>
    <name evidence="2" type="ORF">LKMONMHP_0165</name>
</gene>
<accession>A0ABQ4T516</accession>
<evidence type="ECO:0000256" key="1">
    <source>
        <dbReference type="SAM" id="Phobius"/>
    </source>
</evidence>
<dbReference type="RefSeq" id="WP_238309286.1">
    <property type="nucleotide sequence ID" value="NZ_BPQV01000001.1"/>
</dbReference>
<keyword evidence="3" id="KW-1185">Reference proteome</keyword>
<protein>
    <recommendedName>
        <fullName evidence="4">DUF2157 domain-containing protein</fullName>
    </recommendedName>
</protein>
<feature type="transmembrane region" description="Helical" evidence="1">
    <location>
        <begin position="35"/>
        <end position="56"/>
    </location>
</feature>
<dbReference type="EMBL" id="BPQV01000001">
    <property type="protein sequence ID" value="GJE25330.1"/>
    <property type="molecule type" value="Genomic_DNA"/>
</dbReference>
<comment type="caution">
    <text evidence="2">The sequence shown here is derived from an EMBL/GenBank/DDBJ whole genome shotgun (WGS) entry which is preliminary data.</text>
</comment>
<feature type="transmembrane region" description="Helical" evidence="1">
    <location>
        <begin position="255"/>
        <end position="272"/>
    </location>
</feature>
<sequence length="308" mass="32294">MKVTLDLTRLRAEGRITAEEHDRLLALSAKEGASLAINILIGFGVAAVSLAALALVPDPRAALALGGLMLAGGTGLLARLAAWRVLGAILVLVGALLFGGGLVVLQEGSAASFLTVTAVFAVAALLSGNGLLAVLAVFGLSGALDARAGYSHAVYSIAIPEPAATVLVFSALAFGLYRLSKHLPPAGERLALIGARTALFLVNLGFWVGSLWGDETQSGMRESFGRSIPAEAFVIGWALALLAVGAWAVRENRRWVLNLAAIFGGIHFYTQWFERLGATPLSLLAAGLVLLAIAFGLWRWNERFSREN</sequence>
<feature type="transmembrane region" description="Helical" evidence="1">
    <location>
        <begin position="112"/>
        <end position="141"/>
    </location>
</feature>
<feature type="transmembrane region" description="Helical" evidence="1">
    <location>
        <begin position="88"/>
        <end position="105"/>
    </location>
</feature>
<evidence type="ECO:0000313" key="2">
    <source>
        <dbReference type="EMBL" id="GJE25330.1"/>
    </source>
</evidence>
<feature type="transmembrane region" description="Helical" evidence="1">
    <location>
        <begin position="278"/>
        <end position="298"/>
    </location>
</feature>
<organism evidence="2 3">
    <name type="scientific">Methylobacterium organophilum</name>
    <dbReference type="NCBI Taxonomy" id="410"/>
    <lineage>
        <taxon>Bacteria</taxon>
        <taxon>Pseudomonadati</taxon>
        <taxon>Pseudomonadota</taxon>
        <taxon>Alphaproteobacteria</taxon>
        <taxon>Hyphomicrobiales</taxon>
        <taxon>Methylobacteriaceae</taxon>
        <taxon>Methylobacterium</taxon>
    </lineage>
</organism>
<reference evidence="2" key="1">
    <citation type="journal article" date="2021" name="Front. Microbiol.">
        <title>Comprehensive Comparative Genomics and Phenotyping of Methylobacterium Species.</title>
        <authorList>
            <person name="Alessa O."/>
            <person name="Ogura Y."/>
            <person name="Fujitani Y."/>
            <person name="Takami H."/>
            <person name="Hayashi T."/>
            <person name="Sahin N."/>
            <person name="Tani A."/>
        </authorList>
    </citation>
    <scope>NUCLEOTIDE SEQUENCE</scope>
    <source>
        <strain evidence="2">NBRC 15689</strain>
    </source>
</reference>
<name>A0ABQ4T516_METOR</name>
<evidence type="ECO:0008006" key="4">
    <source>
        <dbReference type="Google" id="ProtNLM"/>
    </source>
</evidence>
<dbReference type="Proteomes" id="UP001055156">
    <property type="component" value="Unassembled WGS sequence"/>
</dbReference>
<feature type="transmembrane region" description="Helical" evidence="1">
    <location>
        <begin position="228"/>
        <end position="248"/>
    </location>
</feature>
<evidence type="ECO:0000313" key="3">
    <source>
        <dbReference type="Proteomes" id="UP001055156"/>
    </source>
</evidence>
<proteinExistence type="predicted"/>
<keyword evidence="1" id="KW-0812">Transmembrane</keyword>
<keyword evidence="1" id="KW-1133">Transmembrane helix</keyword>